<dbReference type="InterPro" id="IPR004244">
    <property type="entry name" value="Transposase_22"/>
</dbReference>
<sequence length="439" mass="49386">MATSASEASEQPLTLVMLVGELEKLRKDVTGELTASMNTTLAPIQASLQKITDTVATHTVTITGMETALSAHSDGITTLEREVAVLKSKLDSSNQVNDRLQLAVEDLVSRSKQQNLRVIGIPEGMEGDDSRLFMTTLFKKMVGDPQLDTLELDRAHRSLAPKPPQGSRPLIVRFHKYAQKELFSLWKEKGLVYFKQLFVDNIFVSFDILKIKFDLPNSQLFRYFQIRDFARCNFPNFPHQPPDSLIDTILLSPVVRGVISAVGKLILSALSSPLATRNTWEKELGVTFSDEWWQGALDRVNSTSSCARLTLIQFKVLHRSHLTKLGSFWSSFYDTLSKAFNKPVVPSPSISIFGVPEEFSSFTIKESNVIAFASLVARRRILLQWKDQKPPSSQSWLKDLMSFLYLEKIKYSIRGCSDKFSKTWDPILSFVNSIPSLGD</sequence>
<keyword evidence="2" id="KW-1185">Reference proteome</keyword>
<protein>
    <submittedName>
        <fullName evidence="1">Uncharacterized protein</fullName>
    </submittedName>
</protein>
<dbReference type="PANTHER" id="PTHR11505">
    <property type="entry name" value="L1 TRANSPOSABLE ELEMENT-RELATED"/>
    <property type="match status" value="1"/>
</dbReference>
<proteinExistence type="predicted"/>
<reference evidence="1 2" key="1">
    <citation type="submission" date="2020-03" db="EMBL/GenBank/DDBJ databases">
        <title>Dissostichus mawsoni Genome sequencing and assembly.</title>
        <authorList>
            <person name="Park H."/>
        </authorList>
    </citation>
    <scope>NUCLEOTIDE SEQUENCE [LARGE SCALE GENOMIC DNA]</scope>
    <source>
        <strain evidence="1">DM0001</strain>
        <tissue evidence="1">Muscle</tissue>
    </source>
</reference>
<dbReference type="Proteomes" id="UP000518266">
    <property type="component" value="Unassembled WGS sequence"/>
</dbReference>
<dbReference type="AlphaFoldDB" id="A0A7J5XVL5"/>
<dbReference type="EMBL" id="JAAKFY010000020">
    <property type="protein sequence ID" value="KAF3841155.1"/>
    <property type="molecule type" value="Genomic_DNA"/>
</dbReference>
<organism evidence="1 2">
    <name type="scientific">Dissostichus mawsoni</name>
    <name type="common">Antarctic cod</name>
    <dbReference type="NCBI Taxonomy" id="36200"/>
    <lineage>
        <taxon>Eukaryota</taxon>
        <taxon>Metazoa</taxon>
        <taxon>Chordata</taxon>
        <taxon>Craniata</taxon>
        <taxon>Vertebrata</taxon>
        <taxon>Euteleostomi</taxon>
        <taxon>Actinopterygii</taxon>
        <taxon>Neopterygii</taxon>
        <taxon>Teleostei</taxon>
        <taxon>Neoteleostei</taxon>
        <taxon>Acanthomorphata</taxon>
        <taxon>Eupercaria</taxon>
        <taxon>Perciformes</taxon>
        <taxon>Notothenioidei</taxon>
        <taxon>Nototheniidae</taxon>
        <taxon>Dissostichus</taxon>
    </lineage>
</organism>
<accession>A0A7J5XVL5</accession>
<comment type="caution">
    <text evidence="1">The sequence shown here is derived from an EMBL/GenBank/DDBJ whole genome shotgun (WGS) entry which is preliminary data.</text>
</comment>
<name>A0A7J5XVL5_DISMA</name>
<dbReference type="OrthoDB" id="10059413at2759"/>
<evidence type="ECO:0000313" key="1">
    <source>
        <dbReference type="EMBL" id="KAF3841155.1"/>
    </source>
</evidence>
<gene>
    <name evidence="1" type="ORF">F7725_007017</name>
</gene>
<dbReference type="Gene3D" id="3.30.70.1820">
    <property type="entry name" value="L1 transposable element, RRM domain"/>
    <property type="match status" value="1"/>
</dbReference>
<evidence type="ECO:0000313" key="2">
    <source>
        <dbReference type="Proteomes" id="UP000518266"/>
    </source>
</evidence>